<evidence type="ECO:0000313" key="4">
    <source>
        <dbReference type="Proteomes" id="UP000003947"/>
    </source>
</evidence>
<evidence type="ECO:0000259" key="2">
    <source>
        <dbReference type="Pfam" id="PF00582"/>
    </source>
</evidence>
<dbReference type="PANTHER" id="PTHR46268">
    <property type="entry name" value="STRESS RESPONSE PROTEIN NHAX"/>
    <property type="match status" value="1"/>
</dbReference>
<dbReference type="OrthoDB" id="9804721at2"/>
<dbReference type="HOGENOM" id="CLU_049301_5_0_5"/>
<dbReference type="InterPro" id="IPR006016">
    <property type="entry name" value="UspA"/>
</dbReference>
<evidence type="ECO:0000313" key="3">
    <source>
        <dbReference type="EMBL" id="EIM27887.1"/>
    </source>
</evidence>
<dbReference type="EMBL" id="JH660645">
    <property type="protein sequence ID" value="EIM27887.1"/>
    <property type="molecule type" value="Genomic_DNA"/>
</dbReference>
<keyword evidence="4" id="KW-1185">Reference proteome</keyword>
<dbReference type="Pfam" id="PF00582">
    <property type="entry name" value="Usp"/>
    <property type="match status" value="1"/>
</dbReference>
<dbReference type="PANTHER" id="PTHR46268:SF15">
    <property type="entry name" value="UNIVERSAL STRESS PROTEIN HP_0031"/>
    <property type="match status" value="1"/>
</dbReference>
<dbReference type="PRINTS" id="PR01438">
    <property type="entry name" value="UNVRSLSTRESS"/>
</dbReference>
<feature type="domain" description="UspA" evidence="2">
    <location>
        <begin position="157"/>
        <end position="276"/>
    </location>
</feature>
<name>I4YV95_9HYPH</name>
<dbReference type="AlphaFoldDB" id="I4YV95"/>
<dbReference type="RefSeq" id="WP_009763937.1">
    <property type="nucleotide sequence ID" value="NZ_CP141048.1"/>
</dbReference>
<dbReference type="SUPFAM" id="SSF52402">
    <property type="entry name" value="Adenine nucleotide alpha hydrolases-like"/>
    <property type="match status" value="2"/>
</dbReference>
<proteinExistence type="inferred from homology"/>
<dbReference type="eggNOG" id="COG0589">
    <property type="taxonomic scope" value="Bacteria"/>
</dbReference>
<protein>
    <submittedName>
        <fullName evidence="3">Universal stress protein UspA-like protein</fullName>
    </submittedName>
</protein>
<reference evidence="3 4" key="1">
    <citation type="submission" date="2012-02" db="EMBL/GenBank/DDBJ databases">
        <title>Improved High-Quality Draft sequence of Microvirga sp. WSM3557.</title>
        <authorList>
            <consortium name="US DOE Joint Genome Institute"/>
            <person name="Lucas S."/>
            <person name="Han J."/>
            <person name="Lapidus A."/>
            <person name="Cheng J.-F."/>
            <person name="Goodwin L."/>
            <person name="Pitluck S."/>
            <person name="Peters L."/>
            <person name="Zhang X."/>
            <person name="Detter J.C."/>
            <person name="Han C."/>
            <person name="Tapia R."/>
            <person name="Land M."/>
            <person name="Hauser L."/>
            <person name="Kyrpides N."/>
            <person name="Ivanova N."/>
            <person name="Pagani I."/>
            <person name="Brau L."/>
            <person name="Yates R."/>
            <person name="O'Hara G."/>
            <person name="Rui T."/>
            <person name="Howieson J."/>
            <person name="Reeve W."/>
            <person name="Woyke T."/>
        </authorList>
    </citation>
    <scope>NUCLEOTIDE SEQUENCE [LARGE SCALE GENOMIC DNA]</scope>
    <source>
        <strain evidence="3 4">WSM3557</strain>
    </source>
</reference>
<accession>I4YV95</accession>
<gene>
    <name evidence="3" type="ORF">MicloDRAFT_00044620</name>
</gene>
<comment type="similarity">
    <text evidence="1">Belongs to the universal stress protein A family.</text>
</comment>
<organism evidence="3 4">
    <name type="scientific">Microvirga lotononidis</name>
    <dbReference type="NCBI Taxonomy" id="864069"/>
    <lineage>
        <taxon>Bacteria</taxon>
        <taxon>Pseudomonadati</taxon>
        <taxon>Pseudomonadota</taxon>
        <taxon>Alphaproteobacteria</taxon>
        <taxon>Hyphomicrobiales</taxon>
        <taxon>Methylobacteriaceae</taxon>
        <taxon>Microvirga</taxon>
    </lineage>
</organism>
<dbReference type="Proteomes" id="UP000003947">
    <property type="component" value="Unassembled WGS sequence"/>
</dbReference>
<dbReference type="InterPro" id="IPR006015">
    <property type="entry name" value="Universal_stress_UspA"/>
</dbReference>
<sequence length="277" mass="30288">MIKDIMVHLDGSAEDEIRLEYGQAIAAAGQAHLIGIFTNLLSDITIPIPMDGGGAVVQVLAELDERARREGDVTAKRLTERMASLQLPNEFRRLDETYGVLSAKVAELARCADVFIATRPHRKPDMTDWSDLVEAVLFGSGRALLLVPPGRHRQGPIRTVLVAWNGSREAARALREGLSFIDQAARTIVLVVDPPEDMESWNEVERHLARHDIVPELISTESGNRGIGEAILEEASRLSADLIIMGGYGHARLREQVFGGATRDVLQTAASPLLIAH</sequence>
<dbReference type="CDD" id="cd00293">
    <property type="entry name" value="USP-like"/>
    <property type="match status" value="1"/>
</dbReference>
<dbReference type="Gene3D" id="3.40.50.12370">
    <property type="match status" value="1"/>
</dbReference>
<dbReference type="STRING" id="864069.MicloDRAFT_00044620"/>
<dbReference type="PATRIC" id="fig|864069.3.peg.4816"/>
<evidence type="ECO:0000256" key="1">
    <source>
        <dbReference type="ARBA" id="ARBA00008791"/>
    </source>
</evidence>